<dbReference type="InterPro" id="IPR018958">
    <property type="entry name" value="Knr4/Smi1-like_dom"/>
</dbReference>
<proteinExistence type="predicted"/>
<organism evidence="2 3">
    <name type="scientific">Planococcus versutus</name>
    <dbReference type="NCBI Taxonomy" id="1302659"/>
    <lineage>
        <taxon>Bacteria</taxon>
        <taxon>Bacillati</taxon>
        <taxon>Bacillota</taxon>
        <taxon>Bacilli</taxon>
        <taxon>Bacillales</taxon>
        <taxon>Caryophanaceae</taxon>
        <taxon>Planococcus</taxon>
    </lineage>
</organism>
<protein>
    <recommendedName>
        <fullName evidence="1">Knr4/Smi1-like domain-containing protein</fullName>
    </recommendedName>
</protein>
<dbReference type="InterPro" id="IPR037883">
    <property type="entry name" value="Knr4/Smi1-like_sf"/>
</dbReference>
<evidence type="ECO:0000259" key="1">
    <source>
        <dbReference type="SMART" id="SM00860"/>
    </source>
</evidence>
<reference evidence="2" key="1">
    <citation type="submission" date="2016-10" db="EMBL/GenBank/DDBJ databases">
        <authorList>
            <person name="See-Too W.S."/>
        </authorList>
    </citation>
    <scope>NUCLEOTIDE SEQUENCE</scope>
    <source>
        <strain evidence="2">L10.15</strain>
    </source>
</reference>
<dbReference type="RefSeq" id="WP_049693734.1">
    <property type="nucleotide sequence ID" value="NZ_CP016540.2"/>
</dbReference>
<dbReference type="KEGG" id="pll:I858_008645"/>
<dbReference type="AlphaFoldDB" id="A0A1B1S1I1"/>
<dbReference type="SUPFAM" id="SSF160631">
    <property type="entry name" value="SMI1/KNR4-like"/>
    <property type="match status" value="1"/>
</dbReference>
<accession>A0A1B1S1I1</accession>
<evidence type="ECO:0000313" key="2">
    <source>
        <dbReference type="EMBL" id="ANU27057.1"/>
    </source>
</evidence>
<gene>
    <name evidence="2" type="ORF">I858_008645</name>
</gene>
<keyword evidence="3" id="KW-1185">Reference proteome</keyword>
<dbReference type="Proteomes" id="UP000053354">
    <property type="component" value="Chromosome"/>
</dbReference>
<dbReference type="Gene3D" id="3.40.1580.10">
    <property type="entry name" value="SMI1/KNR4-like"/>
    <property type="match status" value="1"/>
</dbReference>
<dbReference type="EMBL" id="CP016540">
    <property type="protein sequence ID" value="ANU27057.1"/>
    <property type="molecule type" value="Genomic_DNA"/>
</dbReference>
<feature type="domain" description="Knr4/Smi1-like" evidence="1">
    <location>
        <begin position="14"/>
        <end position="132"/>
    </location>
</feature>
<dbReference type="OrthoDB" id="2045100at2"/>
<dbReference type="Pfam" id="PF09346">
    <property type="entry name" value="SMI1_KNR4"/>
    <property type="match status" value="1"/>
</dbReference>
<sequence>MQEIIQLLETNKKGVEESAIRETEQKLNIRFPDQYVQLFKLTNGPEVGEWTLFPIKDPKNMKKTWDDVVRQNEEVLDGEISKNLIAIAEDGTGDYLCLKVEDGKVGDPVYLWLHETDETEELAPTLKDFIFIAQEELEDFDECIW</sequence>
<dbReference type="SMART" id="SM00860">
    <property type="entry name" value="SMI1_KNR4"/>
    <property type="match status" value="1"/>
</dbReference>
<name>A0A1B1S1I1_9BACL</name>
<evidence type="ECO:0000313" key="3">
    <source>
        <dbReference type="Proteomes" id="UP000053354"/>
    </source>
</evidence>